<reference evidence="2" key="1">
    <citation type="submission" date="2007-07" db="EMBL/GenBank/DDBJ databases">
        <title>PCAP assembly of the Caenorhabditis remanei genome.</title>
        <authorList>
            <consortium name="The Caenorhabditis remanei Sequencing Consortium"/>
            <person name="Wilson R.K."/>
        </authorList>
    </citation>
    <scope>NUCLEOTIDE SEQUENCE [LARGE SCALE GENOMIC DNA]</scope>
    <source>
        <strain evidence="2">PB4641</strain>
    </source>
</reference>
<dbReference type="eggNOG" id="ENOG502THSR">
    <property type="taxonomic scope" value="Eukaryota"/>
</dbReference>
<dbReference type="EMBL" id="DS269926">
    <property type="protein sequence ID" value="EFO90003.1"/>
    <property type="molecule type" value="Genomic_DNA"/>
</dbReference>
<protein>
    <submittedName>
        <fullName evidence="2">Uncharacterized protein</fullName>
    </submittedName>
</protein>
<keyword evidence="1" id="KW-0732">Signal</keyword>
<dbReference type="Proteomes" id="UP000008281">
    <property type="component" value="Unassembled WGS sequence"/>
</dbReference>
<accession>E3NSB3</accession>
<dbReference type="OrthoDB" id="5825554at2759"/>
<proteinExistence type="predicted"/>
<dbReference type="AlphaFoldDB" id="E3NSB3"/>
<evidence type="ECO:0000313" key="3">
    <source>
        <dbReference type="Proteomes" id="UP000008281"/>
    </source>
</evidence>
<dbReference type="HOGENOM" id="CLU_1645308_0_0_1"/>
<evidence type="ECO:0000313" key="2">
    <source>
        <dbReference type="EMBL" id="EFO90003.1"/>
    </source>
</evidence>
<feature type="signal peptide" evidence="1">
    <location>
        <begin position="1"/>
        <end position="19"/>
    </location>
</feature>
<feature type="chain" id="PRO_5003177029" evidence="1">
    <location>
        <begin position="20"/>
        <end position="177"/>
    </location>
</feature>
<evidence type="ECO:0000256" key="1">
    <source>
        <dbReference type="SAM" id="SignalP"/>
    </source>
</evidence>
<organism evidence="3">
    <name type="scientific">Caenorhabditis remanei</name>
    <name type="common">Caenorhabditis vulgaris</name>
    <dbReference type="NCBI Taxonomy" id="31234"/>
    <lineage>
        <taxon>Eukaryota</taxon>
        <taxon>Metazoa</taxon>
        <taxon>Ecdysozoa</taxon>
        <taxon>Nematoda</taxon>
        <taxon>Chromadorea</taxon>
        <taxon>Rhabditida</taxon>
        <taxon>Rhabditina</taxon>
        <taxon>Rhabditomorpha</taxon>
        <taxon>Rhabditoidea</taxon>
        <taxon>Rhabditidae</taxon>
        <taxon>Peloderinae</taxon>
        <taxon>Caenorhabditis</taxon>
    </lineage>
</organism>
<dbReference type="InParanoid" id="E3NSB3"/>
<dbReference type="FunCoup" id="E3NSB3">
    <property type="interactions" value="1801"/>
</dbReference>
<gene>
    <name evidence="2" type="ORF">CRE_26005</name>
</gene>
<name>E3NSB3_CAERE</name>
<keyword evidence="3" id="KW-1185">Reference proteome</keyword>
<sequence>MYLFLFLFSFPFLANYVKSDDNILMPFERFQYDLERFLPVMEQEVEFAELSSLTDDQAYEQIKTFFPTLQLRIQQLRNTGIIADTNRIKHKEGATQMCGQGHNFAYLLVDHKLRNINVVLNRKRISATVCPFFSSFSPTILSFQNNLKMLREIRDALIKWGISSKFPCQRAHAYKKG</sequence>